<evidence type="ECO:0000313" key="11">
    <source>
        <dbReference type="Proteomes" id="UP000095492"/>
    </source>
</evidence>
<evidence type="ECO:0000313" key="9">
    <source>
        <dbReference type="EMBL" id="CUM90122.1"/>
    </source>
</evidence>
<dbReference type="GO" id="GO:0003700">
    <property type="term" value="F:DNA-binding transcription factor activity"/>
    <property type="evidence" value="ECO:0007669"/>
    <property type="project" value="UniProtKB-UniRule"/>
</dbReference>
<gene>
    <name evidence="7 9" type="primary">mraZ</name>
    <name evidence="9" type="ORF">ERS852448_00990</name>
    <name evidence="10" type="ORF">GKE72_03485</name>
</gene>
<evidence type="ECO:0000256" key="5">
    <source>
        <dbReference type="ARBA" id="ARBA00023125"/>
    </source>
</evidence>
<dbReference type="OrthoDB" id="9807753at2"/>
<dbReference type="Gene3D" id="3.40.1550.20">
    <property type="entry name" value="Transcriptional regulator MraZ domain"/>
    <property type="match status" value="1"/>
</dbReference>
<keyword evidence="5 7" id="KW-0238">DNA-binding</keyword>
<keyword evidence="6 7" id="KW-0804">Transcription</keyword>
<dbReference type="PROSITE" id="PS51740">
    <property type="entry name" value="SPOVT_ABRB"/>
    <property type="match status" value="2"/>
</dbReference>
<organism evidence="9 11">
    <name type="scientific">Eubacterium ramulus</name>
    <dbReference type="NCBI Taxonomy" id="39490"/>
    <lineage>
        <taxon>Bacteria</taxon>
        <taxon>Bacillati</taxon>
        <taxon>Bacillota</taxon>
        <taxon>Clostridia</taxon>
        <taxon>Eubacteriales</taxon>
        <taxon>Eubacteriaceae</taxon>
        <taxon>Eubacterium</taxon>
    </lineage>
</organism>
<dbReference type="FunFam" id="3.40.1550.20:FF:000002">
    <property type="entry name" value="Transcriptional regulator MraZ"/>
    <property type="match status" value="1"/>
</dbReference>
<dbReference type="GO" id="GO:0009295">
    <property type="term" value="C:nucleoid"/>
    <property type="evidence" value="ECO:0007669"/>
    <property type="project" value="UniProtKB-SubCell"/>
</dbReference>
<dbReference type="Proteomes" id="UP000095492">
    <property type="component" value="Unassembled WGS sequence"/>
</dbReference>
<comment type="subcellular location">
    <subcellularLocation>
        <location evidence="7">Cytoplasm</location>
        <location evidence="7">Nucleoid</location>
    </subcellularLocation>
</comment>
<dbReference type="EMBL" id="CYYA01000005">
    <property type="protein sequence ID" value="CUM90122.1"/>
    <property type="molecule type" value="Genomic_DNA"/>
</dbReference>
<feature type="domain" description="SpoVT-AbrB" evidence="8">
    <location>
        <begin position="79"/>
        <end position="122"/>
    </location>
</feature>
<keyword evidence="2 7" id="KW-0963">Cytoplasm</keyword>
<evidence type="ECO:0000313" key="12">
    <source>
        <dbReference type="Proteomes" id="UP000431304"/>
    </source>
</evidence>
<evidence type="ECO:0000256" key="4">
    <source>
        <dbReference type="ARBA" id="ARBA00023015"/>
    </source>
</evidence>
<comment type="similarity">
    <text evidence="7">Belongs to the MraZ family.</text>
</comment>
<dbReference type="EMBL" id="WKRA01000004">
    <property type="protein sequence ID" value="MSD15147.1"/>
    <property type="molecule type" value="Genomic_DNA"/>
</dbReference>
<evidence type="ECO:0000313" key="10">
    <source>
        <dbReference type="EMBL" id="MSD15147.1"/>
    </source>
</evidence>
<name>A0A173SI78_EUBRA</name>
<keyword evidence="4 7" id="KW-0805">Transcription regulation</keyword>
<dbReference type="NCBIfam" id="TIGR00242">
    <property type="entry name" value="division/cell wall cluster transcriptional repressor MraZ"/>
    <property type="match status" value="1"/>
</dbReference>
<evidence type="ECO:0000259" key="8">
    <source>
        <dbReference type="PROSITE" id="PS51740"/>
    </source>
</evidence>
<dbReference type="PANTHER" id="PTHR34701">
    <property type="entry name" value="TRANSCRIPTIONAL REGULATOR MRAZ"/>
    <property type="match status" value="1"/>
</dbReference>
<dbReference type="InterPro" id="IPR003444">
    <property type="entry name" value="MraZ"/>
</dbReference>
<dbReference type="STRING" id="39490.ERS852448_00990"/>
<evidence type="ECO:0000256" key="6">
    <source>
        <dbReference type="ARBA" id="ARBA00023163"/>
    </source>
</evidence>
<dbReference type="Pfam" id="PF02381">
    <property type="entry name" value="MraZ"/>
    <property type="match status" value="2"/>
</dbReference>
<dbReference type="RefSeq" id="WP_021737945.1">
    <property type="nucleotide sequence ID" value="NZ_CABKSU010000018.1"/>
</dbReference>
<dbReference type="GeneID" id="42785520"/>
<protein>
    <recommendedName>
        <fullName evidence="1 7">Transcriptional regulator MraZ</fullName>
    </recommendedName>
</protein>
<reference evidence="10 12" key="2">
    <citation type="journal article" date="2019" name="Nat. Med.">
        <title>A library of human gut bacterial isolates paired with longitudinal multiomics data enables mechanistic microbiome research.</title>
        <authorList>
            <person name="Poyet M."/>
            <person name="Groussin M."/>
            <person name="Gibbons S.M."/>
            <person name="Avila-Pacheco J."/>
            <person name="Jiang X."/>
            <person name="Kearney S.M."/>
            <person name="Perrotta A.R."/>
            <person name="Berdy B."/>
            <person name="Zhao S."/>
            <person name="Lieberman T.D."/>
            <person name="Swanson P.K."/>
            <person name="Smith M."/>
            <person name="Roesemann S."/>
            <person name="Alexander J.E."/>
            <person name="Rich S.A."/>
            <person name="Livny J."/>
            <person name="Vlamakis H."/>
            <person name="Clish C."/>
            <person name="Bullock K."/>
            <person name="Deik A."/>
            <person name="Scott J."/>
            <person name="Pierce K.A."/>
            <person name="Xavier R.J."/>
            <person name="Alm E.J."/>
        </authorList>
    </citation>
    <scope>NUCLEOTIDE SEQUENCE [LARGE SCALE GENOMIC DNA]</scope>
    <source>
        <strain evidence="10 12">BIOML-A3</strain>
    </source>
</reference>
<dbReference type="AlphaFoldDB" id="A0A173SI78"/>
<evidence type="ECO:0000256" key="1">
    <source>
        <dbReference type="ARBA" id="ARBA00013860"/>
    </source>
</evidence>
<feature type="domain" description="SpoVT-AbrB" evidence="8">
    <location>
        <begin position="8"/>
        <end position="50"/>
    </location>
</feature>
<dbReference type="PANTHER" id="PTHR34701:SF1">
    <property type="entry name" value="TRANSCRIPTIONAL REGULATOR MRAZ"/>
    <property type="match status" value="1"/>
</dbReference>
<dbReference type="CDD" id="cd16320">
    <property type="entry name" value="MraZ_N"/>
    <property type="match status" value="1"/>
</dbReference>
<reference evidence="9 11" key="1">
    <citation type="submission" date="2015-09" db="EMBL/GenBank/DDBJ databases">
        <authorList>
            <consortium name="Pathogen Informatics"/>
        </authorList>
    </citation>
    <scope>NUCLEOTIDE SEQUENCE [LARGE SCALE GENOMIC DNA]</scope>
    <source>
        <strain evidence="9 11">2789STDY5608891</strain>
    </source>
</reference>
<dbReference type="GO" id="GO:0005737">
    <property type="term" value="C:cytoplasm"/>
    <property type="evidence" value="ECO:0007669"/>
    <property type="project" value="UniProtKB-UniRule"/>
</dbReference>
<accession>A0A173SI78</accession>
<dbReference type="SUPFAM" id="SSF89447">
    <property type="entry name" value="AbrB/MazE/MraZ-like"/>
    <property type="match status" value="1"/>
</dbReference>
<dbReference type="CDD" id="cd16321">
    <property type="entry name" value="MraZ_C"/>
    <property type="match status" value="1"/>
</dbReference>
<dbReference type="InterPro" id="IPR038619">
    <property type="entry name" value="MraZ_sf"/>
</dbReference>
<dbReference type="InterPro" id="IPR020603">
    <property type="entry name" value="MraZ_dom"/>
</dbReference>
<dbReference type="InterPro" id="IPR035642">
    <property type="entry name" value="MraZ_N"/>
</dbReference>
<dbReference type="GO" id="GO:2000143">
    <property type="term" value="P:negative regulation of DNA-templated transcription initiation"/>
    <property type="evidence" value="ECO:0007669"/>
    <property type="project" value="TreeGrafter"/>
</dbReference>
<dbReference type="GO" id="GO:0000976">
    <property type="term" value="F:transcription cis-regulatory region binding"/>
    <property type="evidence" value="ECO:0007669"/>
    <property type="project" value="TreeGrafter"/>
</dbReference>
<dbReference type="InterPro" id="IPR035644">
    <property type="entry name" value="MraZ_C"/>
</dbReference>
<keyword evidence="9" id="KW-0131">Cell cycle</keyword>
<keyword evidence="3" id="KW-0677">Repeat</keyword>
<proteinExistence type="inferred from homology"/>
<dbReference type="InterPro" id="IPR037914">
    <property type="entry name" value="SpoVT-AbrB_sf"/>
</dbReference>
<dbReference type="Proteomes" id="UP000431304">
    <property type="component" value="Unassembled WGS sequence"/>
</dbReference>
<evidence type="ECO:0000256" key="2">
    <source>
        <dbReference type="ARBA" id="ARBA00022490"/>
    </source>
</evidence>
<dbReference type="GO" id="GO:0051301">
    <property type="term" value="P:cell division"/>
    <property type="evidence" value="ECO:0007669"/>
    <property type="project" value="UniProtKB-KW"/>
</dbReference>
<dbReference type="HAMAP" id="MF_01008">
    <property type="entry name" value="MraZ"/>
    <property type="match status" value="1"/>
</dbReference>
<evidence type="ECO:0000256" key="7">
    <source>
        <dbReference type="HAMAP-Rule" id="MF_01008"/>
    </source>
</evidence>
<dbReference type="InterPro" id="IPR007159">
    <property type="entry name" value="SpoVT-AbrB_dom"/>
</dbReference>
<comment type="subunit">
    <text evidence="7">Forms oligomers.</text>
</comment>
<evidence type="ECO:0000256" key="3">
    <source>
        <dbReference type="ARBA" id="ARBA00022737"/>
    </source>
</evidence>
<keyword evidence="9" id="KW-0132">Cell division</keyword>
<dbReference type="GeneID" id="97390320"/>
<sequence>MGRGFKGEYNHTVDAKGRLIVPAKFREALGETFVVTKGLDGCLFLYPNEEWAIIETKFRELPLTTKDARKLSRFFFAGAADCEVDKQGRILLPAVLRDFAAIGKEVVLVGVLNRVEIWSKERWLGENEYEDMDEAAEHMAALGLSI</sequence>